<dbReference type="EMBL" id="JAGKSQ010000002">
    <property type="protein sequence ID" value="MBP3950332.1"/>
    <property type="molecule type" value="Genomic_DNA"/>
</dbReference>
<dbReference type="RefSeq" id="WP_210595983.1">
    <property type="nucleotide sequence ID" value="NZ_JAGKSQ010000002.1"/>
</dbReference>
<proteinExistence type="predicted"/>
<comment type="caution">
    <text evidence="2">The sequence shown here is derived from an EMBL/GenBank/DDBJ whole genome shotgun (WGS) entry which is preliminary data.</text>
</comment>
<protein>
    <submittedName>
        <fullName evidence="2">Uncharacterized protein</fullName>
    </submittedName>
</protein>
<evidence type="ECO:0000313" key="3">
    <source>
        <dbReference type="Proteomes" id="UP000678228"/>
    </source>
</evidence>
<feature type="compositionally biased region" description="Acidic residues" evidence="1">
    <location>
        <begin position="42"/>
        <end position="67"/>
    </location>
</feature>
<feature type="compositionally biased region" description="Basic and acidic residues" evidence="1">
    <location>
        <begin position="102"/>
        <end position="117"/>
    </location>
</feature>
<dbReference type="Proteomes" id="UP000678228">
    <property type="component" value="Unassembled WGS sequence"/>
</dbReference>
<name>A0A940WTU6_9BACI</name>
<feature type="compositionally biased region" description="Acidic residues" evidence="1">
    <location>
        <begin position="174"/>
        <end position="211"/>
    </location>
</feature>
<keyword evidence="3" id="KW-1185">Reference proteome</keyword>
<evidence type="ECO:0000256" key="1">
    <source>
        <dbReference type="SAM" id="MobiDB-lite"/>
    </source>
</evidence>
<feature type="region of interest" description="Disordered" evidence="1">
    <location>
        <begin position="102"/>
        <end position="139"/>
    </location>
</feature>
<gene>
    <name evidence="2" type="ORF">J7W16_04245</name>
</gene>
<dbReference type="AlphaFoldDB" id="A0A940WTU6"/>
<organism evidence="2 3">
    <name type="scientific">Halalkalibacter suaedae</name>
    <dbReference type="NCBI Taxonomy" id="2822140"/>
    <lineage>
        <taxon>Bacteria</taxon>
        <taxon>Bacillati</taxon>
        <taxon>Bacillota</taxon>
        <taxon>Bacilli</taxon>
        <taxon>Bacillales</taxon>
        <taxon>Bacillaceae</taxon>
        <taxon>Halalkalibacter</taxon>
    </lineage>
</organism>
<reference evidence="2" key="1">
    <citation type="submission" date="2021-03" db="EMBL/GenBank/DDBJ databases">
        <title>Bacillus suaedae sp. nov., isolated from Suaeda aralocaspica.</title>
        <authorList>
            <person name="Lei R.F.R."/>
        </authorList>
    </citation>
    <scope>NUCLEOTIDE SEQUENCE</scope>
    <source>
        <strain evidence="2">YZJH907-2</strain>
    </source>
</reference>
<evidence type="ECO:0000313" key="2">
    <source>
        <dbReference type="EMBL" id="MBP3950332.1"/>
    </source>
</evidence>
<feature type="region of interest" description="Disordered" evidence="1">
    <location>
        <begin position="31"/>
        <end position="71"/>
    </location>
</feature>
<feature type="compositionally biased region" description="Basic and acidic residues" evidence="1">
    <location>
        <begin position="125"/>
        <end position="139"/>
    </location>
</feature>
<accession>A0A940WTU6</accession>
<sequence>MYRLDLWLTVLVVSFIQRFKKKNPLKEKDSHRLKMNLQYFAEPDDEDDLDDDDDDPEGGDPTEPDLDELLKDRKFKKQYNAKLKEHMGQRLKKFEGVDPVEYRRLKEQAEKKPGNKDEDQDDDLEKLKSKLTEKEKRLLRAERREKTAMVKEFAVENGHNPRLLARLINVDDIEMSEDGEPENLEDLFEEIEEDFPEYFGQTDDDDEDEDEEPKRKKKAGTYKPGSRQKNNDKTKKADRRSLGAERAAKRHKKEDK</sequence>
<feature type="compositionally biased region" description="Basic and acidic residues" evidence="1">
    <location>
        <begin position="229"/>
        <end position="247"/>
    </location>
</feature>
<feature type="region of interest" description="Disordered" evidence="1">
    <location>
        <begin position="174"/>
        <end position="256"/>
    </location>
</feature>